<organism evidence="3 4">
    <name type="scientific">Ancylobacter novellus (strain ATCC 8093 / DSM 506 / JCM 20403 / CCM 1077 / IAM 12100 / NBRC 12443 / NCIMB 10456)</name>
    <name type="common">Starkeya novella</name>
    <dbReference type="NCBI Taxonomy" id="639283"/>
    <lineage>
        <taxon>Bacteria</taxon>
        <taxon>Pseudomonadati</taxon>
        <taxon>Pseudomonadota</taxon>
        <taxon>Alphaproteobacteria</taxon>
        <taxon>Hyphomicrobiales</taxon>
        <taxon>Xanthobacteraceae</taxon>
        <taxon>Ancylobacter</taxon>
    </lineage>
</organism>
<keyword evidence="2" id="KW-1133">Transmembrane helix</keyword>
<keyword evidence="4" id="KW-1185">Reference proteome</keyword>
<dbReference type="KEGG" id="sno:Snov_2090"/>
<gene>
    <name evidence="3" type="ordered locus">Snov_2090</name>
</gene>
<dbReference type="AlphaFoldDB" id="D7A0C5"/>
<dbReference type="EMBL" id="CP002026">
    <property type="protein sequence ID" value="ADH89386.1"/>
    <property type="molecule type" value="Genomic_DNA"/>
</dbReference>
<accession>D7A0C5</accession>
<evidence type="ECO:0000313" key="4">
    <source>
        <dbReference type="Proteomes" id="UP000006633"/>
    </source>
</evidence>
<evidence type="ECO:0000256" key="2">
    <source>
        <dbReference type="SAM" id="Phobius"/>
    </source>
</evidence>
<reference evidence="3 4" key="1">
    <citation type="journal article" date="2012" name="Stand. Genomic Sci.">
        <title>Complete genome sequence of the facultatively chemolithoautotrophic and methylotrophic alpha Proteobacterium Starkeya novella type strain (ATCC 8093(T)).</title>
        <authorList>
            <person name="Kappler U."/>
            <person name="Davenport K."/>
            <person name="Beatson S."/>
            <person name="Lucas S."/>
            <person name="Lapidus A."/>
            <person name="Copeland A."/>
            <person name="Berry K.W."/>
            <person name="Glavina Del Rio T."/>
            <person name="Hammon N."/>
            <person name="Dalin E."/>
            <person name="Tice H."/>
            <person name="Pitluck S."/>
            <person name="Richardson P."/>
            <person name="Bruce D."/>
            <person name="Goodwin L.A."/>
            <person name="Han C."/>
            <person name="Tapia R."/>
            <person name="Detter J.C."/>
            <person name="Chang Y.J."/>
            <person name="Jeffries C.D."/>
            <person name="Land M."/>
            <person name="Hauser L."/>
            <person name="Kyrpides N.C."/>
            <person name="Goker M."/>
            <person name="Ivanova N."/>
            <person name="Klenk H.P."/>
            <person name="Woyke T."/>
        </authorList>
    </citation>
    <scope>NUCLEOTIDE SEQUENCE [LARGE SCALE GENOMIC DNA]</scope>
    <source>
        <strain evidence="4">ATCC 8093 / DSM 506 / JCM 20403 / CCM 1077 / IAM 12100 / NBRC 12443 / NCIMB 10456</strain>
    </source>
</reference>
<dbReference type="RefSeq" id="WP_013166890.1">
    <property type="nucleotide sequence ID" value="NC_014217.1"/>
</dbReference>
<evidence type="ECO:0000313" key="3">
    <source>
        <dbReference type="EMBL" id="ADH89386.1"/>
    </source>
</evidence>
<dbReference type="Proteomes" id="UP000006633">
    <property type="component" value="Chromosome"/>
</dbReference>
<proteinExistence type="predicted"/>
<keyword evidence="2" id="KW-0472">Membrane</keyword>
<protein>
    <submittedName>
        <fullName evidence="3">Uncharacterized protein</fullName>
    </submittedName>
</protein>
<keyword evidence="2" id="KW-0812">Transmembrane</keyword>
<feature type="region of interest" description="Disordered" evidence="1">
    <location>
        <begin position="1"/>
        <end position="25"/>
    </location>
</feature>
<feature type="transmembrane region" description="Helical" evidence="2">
    <location>
        <begin position="50"/>
        <end position="69"/>
    </location>
</feature>
<evidence type="ECO:0000256" key="1">
    <source>
        <dbReference type="SAM" id="MobiDB-lite"/>
    </source>
</evidence>
<dbReference type="HOGENOM" id="CLU_2755917_0_0_5"/>
<sequence>MDERRRTGKIAPGLRRNATGTHRNKEPRRLVRVIEAADKSFEREANHMPAILMWLIGIPIPIIILLYLLT</sequence>
<name>D7A0C5_ANCN5</name>